<keyword evidence="8" id="KW-1185">Reference proteome</keyword>
<dbReference type="InterPro" id="IPR036875">
    <property type="entry name" value="Znf_CCHC_sf"/>
</dbReference>
<accession>A0A6A3NK29</accession>
<feature type="region of interest" description="Disordered" evidence="2">
    <location>
        <begin position="210"/>
        <end position="246"/>
    </location>
</feature>
<feature type="domain" description="CCHC-type" evidence="3">
    <location>
        <begin position="254"/>
        <end position="270"/>
    </location>
</feature>
<feature type="compositionally biased region" description="Low complexity" evidence="2">
    <location>
        <begin position="60"/>
        <end position="78"/>
    </location>
</feature>
<evidence type="ECO:0000259" key="3">
    <source>
        <dbReference type="PROSITE" id="PS50158"/>
    </source>
</evidence>
<reference evidence="7 9" key="1">
    <citation type="submission" date="2018-09" db="EMBL/GenBank/DDBJ databases">
        <title>Genomic investigation of the strawberry pathogen Phytophthora fragariae indicates pathogenicity is determined by transcriptional variation in three key races.</title>
        <authorList>
            <person name="Adams T.M."/>
            <person name="Armitage A.D."/>
            <person name="Sobczyk M.K."/>
            <person name="Bates H.J."/>
            <person name="Dunwell J.M."/>
            <person name="Nellist C.F."/>
            <person name="Harrison R.J."/>
        </authorList>
    </citation>
    <scope>NUCLEOTIDE SEQUENCE [LARGE SCALE GENOMIC DNA]</scope>
    <source>
        <strain evidence="4 7">SCRP249</strain>
        <strain evidence="5 9">SCRP324</strain>
        <strain evidence="6 8">SCRP333</strain>
    </source>
</reference>
<evidence type="ECO:0000256" key="1">
    <source>
        <dbReference type="PROSITE-ProRule" id="PRU00047"/>
    </source>
</evidence>
<dbReference type="InterPro" id="IPR001878">
    <property type="entry name" value="Znf_CCHC"/>
</dbReference>
<keyword evidence="1" id="KW-0863">Zinc-finger</keyword>
<evidence type="ECO:0000256" key="2">
    <source>
        <dbReference type="SAM" id="MobiDB-lite"/>
    </source>
</evidence>
<evidence type="ECO:0000313" key="8">
    <source>
        <dbReference type="Proteomes" id="UP000434957"/>
    </source>
</evidence>
<dbReference type="EMBL" id="QXFU01000169">
    <property type="protein sequence ID" value="KAE9041593.1"/>
    <property type="molecule type" value="Genomic_DNA"/>
</dbReference>
<feature type="region of interest" description="Disordered" evidence="2">
    <location>
        <begin position="60"/>
        <end position="80"/>
    </location>
</feature>
<evidence type="ECO:0000313" key="6">
    <source>
        <dbReference type="EMBL" id="KAE9342362.1"/>
    </source>
</evidence>
<feature type="compositionally biased region" description="Low complexity" evidence="2">
    <location>
        <begin position="225"/>
        <end position="235"/>
    </location>
</feature>
<evidence type="ECO:0000313" key="9">
    <source>
        <dbReference type="Proteomes" id="UP000435112"/>
    </source>
</evidence>
<organism evidence="5 9">
    <name type="scientific">Phytophthora rubi</name>
    <dbReference type="NCBI Taxonomy" id="129364"/>
    <lineage>
        <taxon>Eukaryota</taxon>
        <taxon>Sar</taxon>
        <taxon>Stramenopiles</taxon>
        <taxon>Oomycota</taxon>
        <taxon>Peronosporomycetes</taxon>
        <taxon>Peronosporales</taxon>
        <taxon>Peronosporaceae</taxon>
        <taxon>Phytophthora</taxon>
    </lineage>
</organism>
<dbReference type="SUPFAM" id="SSF57756">
    <property type="entry name" value="Retrovirus zinc finger-like domains"/>
    <property type="match status" value="1"/>
</dbReference>
<keyword evidence="1" id="KW-0479">Metal-binding</keyword>
<dbReference type="SMART" id="SM00343">
    <property type="entry name" value="ZnF_C2HC"/>
    <property type="match status" value="1"/>
</dbReference>
<dbReference type="Pfam" id="PF00098">
    <property type="entry name" value="zf-CCHC"/>
    <property type="match status" value="1"/>
</dbReference>
<evidence type="ECO:0000313" key="5">
    <source>
        <dbReference type="EMBL" id="KAE9041593.1"/>
    </source>
</evidence>
<dbReference type="Proteomes" id="UP000434957">
    <property type="component" value="Unassembled WGS sequence"/>
</dbReference>
<dbReference type="Proteomes" id="UP000435112">
    <property type="component" value="Unassembled WGS sequence"/>
</dbReference>
<dbReference type="GO" id="GO:0003676">
    <property type="term" value="F:nucleic acid binding"/>
    <property type="evidence" value="ECO:0007669"/>
    <property type="project" value="InterPro"/>
</dbReference>
<dbReference type="EMBL" id="QXFV01000560">
    <property type="protein sequence ID" value="KAE9034148.1"/>
    <property type="molecule type" value="Genomic_DNA"/>
</dbReference>
<evidence type="ECO:0000313" key="7">
    <source>
        <dbReference type="Proteomes" id="UP000429607"/>
    </source>
</evidence>
<keyword evidence="1" id="KW-0862">Zinc</keyword>
<name>A0A6A3NK29_9STRA</name>
<comment type="caution">
    <text evidence="5">The sequence shown here is derived from an EMBL/GenBank/DDBJ whole genome shotgun (WGS) entry which is preliminary data.</text>
</comment>
<protein>
    <recommendedName>
        <fullName evidence="3">CCHC-type domain-containing protein</fullName>
    </recommendedName>
</protein>
<gene>
    <name evidence="4" type="ORF">PR001_g9855</name>
    <name evidence="5" type="ORF">PR002_g4366</name>
    <name evidence="6" type="ORF">PR003_g9505</name>
</gene>
<sequence length="288" mass="31487">MTALIFTTRLKQFNGTGSQRGGAQVKLDLETKGLWEAVEQPTPTYGELKLERDVYAAGAGTSAASGTPSTHGSSPASPLQDRMLKQKMASSIILGALTKKLAAEVYLLELPPSMLMHLRMTYNVKCSASVGAAKREYIGLYLDSDSSMIEHINNTQRVIDELLEQHVVVPHDEKRQNFMQSPGPAWNVVLKSCGTFDQMMQRCRAEAIRREQQKNRRATGGSSGGKSAAAFSAESAGKHEGAKSTKKKGMANVKCFNCYQLGHFTRDCKNERTSQNAEAASMAFTWVT</sequence>
<evidence type="ECO:0000313" key="4">
    <source>
        <dbReference type="EMBL" id="KAE9034148.1"/>
    </source>
</evidence>
<dbReference type="AlphaFoldDB" id="A0A6A3NK29"/>
<dbReference type="Gene3D" id="4.10.60.10">
    <property type="entry name" value="Zinc finger, CCHC-type"/>
    <property type="match status" value="1"/>
</dbReference>
<dbReference type="GO" id="GO:0008270">
    <property type="term" value="F:zinc ion binding"/>
    <property type="evidence" value="ECO:0007669"/>
    <property type="project" value="UniProtKB-KW"/>
</dbReference>
<proteinExistence type="predicted"/>
<dbReference type="PROSITE" id="PS50158">
    <property type="entry name" value="ZF_CCHC"/>
    <property type="match status" value="1"/>
</dbReference>
<dbReference type="EMBL" id="QXFT01000494">
    <property type="protein sequence ID" value="KAE9342362.1"/>
    <property type="molecule type" value="Genomic_DNA"/>
</dbReference>
<dbReference type="Proteomes" id="UP000429607">
    <property type="component" value="Unassembled WGS sequence"/>
</dbReference>
<dbReference type="OrthoDB" id="114941at2759"/>